<dbReference type="Proteomes" id="UP001344888">
    <property type="component" value="Unassembled WGS sequence"/>
</dbReference>
<accession>A0AAW9NVG0</accession>
<evidence type="ECO:0000313" key="1">
    <source>
        <dbReference type="EMBL" id="MEC1178540.1"/>
    </source>
</evidence>
<dbReference type="EMBL" id="JARSFG010000012">
    <property type="protein sequence ID" value="MEC1178540.1"/>
    <property type="molecule type" value="Genomic_DNA"/>
</dbReference>
<keyword evidence="2" id="KW-1185">Reference proteome</keyword>
<comment type="caution">
    <text evidence="1">The sequence shown here is derived from an EMBL/GenBank/DDBJ whole genome shotgun (WGS) entry which is preliminary data.</text>
</comment>
<reference evidence="1 2" key="1">
    <citation type="submission" date="2023-03" db="EMBL/GenBank/DDBJ databases">
        <title>Bacillus Genome Sequencing.</title>
        <authorList>
            <person name="Dunlap C."/>
        </authorList>
    </citation>
    <scope>NUCLEOTIDE SEQUENCE [LARGE SCALE GENOMIC DNA]</scope>
    <source>
        <strain evidence="1 2">B-59205</strain>
    </source>
</reference>
<dbReference type="RefSeq" id="WP_326123034.1">
    <property type="nucleotide sequence ID" value="NZ_JARSFG010000012.1"/>
</dbReference>
<protein>
    <submittedName>
        <fullName evidence="1">Uncharacterized protein</fullName>
    </submittedName>
</protein>
<gene>
    <name evidence="1" type="ORF">P9B03_08610</name>
</gene>
<name>A0AAW9NVG0_9BACL</name>
<dbReference type="AlphaFoldDB" id="A0AAW9NVG0"/>
<evidence type="ECO:0000313" key="2">
    <source>
        <dbReference type="Proteomes" id="UP001344888"/>
    </source>
</evidence>
<proteinExistence type="predicted"/>
<organism evidence="1 2">
    <name type="scientific">Metasolibacillus meyeri</name>
    <dbReference type="NCBI Taxonomy" id="1071052"/>
    <lineage>
        <taxon>Bacteria</taxon>
        <taxon>Bacillati</taxon>
        <taxon>Bacillota</taxon>
        <taxon>Bacilli</taxon>
        <taxon>Bacillales</taxon>
        <taxon>Caryophanaceae</taxon>
        <taxon>Metasolibacillus</taxon>
    </lineage>
</organism>
<sequence>MTTQETTKSKTTKQTTDKQFSKTAFLESAASTKERLEYEVVLQEGKVYSKKEADKLVADWKKKGVTI</sequence>